<feature type="domain" description="DUF403" evidence="1">
    <location>
        <begin position="1"/>
        <end position="309"/>
    </location>
</feature>
<protein>
    <submittedName>
        <fullName evidence="2">Alpha-E domain-containing protein</fullName>
    </submittedName>
</protein>
<dbReference type="Proteomes" id="UP001596091">
    <property type="component" value="Unassembled WGS sequence"/>
</dbReference>
<dbReference type="Pfam" id="PF04168">
    <property type="entry name" value="Alpha-E"/>
    <property type="match status" value="1"/>
</dbReference>
<evidence type="ECO:0000313" key="2">
    <source>
        <dbReference type="EMBL" id="MFC5863595.1"/>
    </source>
</evidence>
<reference evidence="3" key="1">
    <citation type="journal article" date="2019" name="Int. J. Syst. Evol. Microbiol.">
        <title>The Global Catalogue of Microorganisms (GCM) 10K type strain sequencing project: providing services to taxonomists for standard genome sequencing and annotation.</title>
        <authorList>
            <consortium name="The Broad Institute Genomics Platform"/>
            <consortium name="The Broad Institute Genome Sequencing Center for Infectious Disease"/>
            <person name="Wu L."/>
            <person name="Ma J."/>
        </authorList>
    </citation>
    <scope>NUCLEOTIDE SEQUENCE [LARGE SCALE GENOMIC DNA]</scope>
    <source>
        <strain evidence="3">JCM 4087</strain>
    </source>
</reference>
<proteinExistence type="predicted"/>
<dbReference type="PANTHER" id="PTHR34595">
    <property type="entry name" value="BLR5612 PROTEIN"/>
    <property type="match status" value="1"/>
</dbReference>
<gene>
    <name evidence="2" type="ORF">ACFPT7_14910</name>
</gene>
<dbReference type="PANTHER" id="PTHR34595:SF7">
    <property type="entry name" value="SLL1039 PROTEIN"/>
    <property type="match status" value="1"/>
</dbReference>
<dbReference type="EMBL" id="JBHSPH010000005">
    <property type="protein sequence ID" value="MFC5863595.1"/>
    <property type="molecule type" value="Genomic_DNA"/>
</dbReference>
<evidence type="ECO:0000259" key="1">
    <source>
        <dbReference type="Pfam" id="PF04168"/>
    </source>
</evidence>
<evidence type="ECO:0000313" key="3">
    <source>
        <dbReference type="Proteomes" id="UP001596091"/>
    </source>
</evidence>
<keyword evidence="3" id="KW-1185">Reference proteome</keyword>
<dbReference type="InterPro" id="IPR007296">
    <property type="entry name" value="DUF403"/>
</dbReference>
<name>A0ABW1EHX1_9BACT</name>
<dbReference type="InterPro" id="IPR051680">
    <property type="entry name" value="ATP-dep_Glu-Cys_Ligase-2"/>
</dbReference>
<dbReference type="RefSeq" id="WP_263340147.1">
    <property type="nucleotide sequence ID" value="NZ_JAGSYH010000005.1"/>
</dbReference>
<organism evidence="2 3">
    <name type="scientific">Acidicapsa dinghuensis</name>
    <dbReference type="NCBI Taxonomy" id="2218256"/>
    <lineage>
        <taxon>Bacteria</taxon>
        <taxon>Pseudomonadati</taxon>
        <taxon>Acidobacteriota</taxon>
        <taxon>Terriglobia</taxon>
        <taxon>Terriglobales</taxon>
        <taxon>Acidobacteriaceae</taxon>
        <taxon>Acidicapsa</taxon>
    </lineage>
</organism>
<comment type="caution">
    <text evidence="2">The sequence shown here is derived from an EMBL/GenBank/DDBJ whole genome shotgun (WGS) entry which is preliminary data.</text>
</comment>
<sequence length="320" mass="37002">MLSRVADSLYWMSRYLERSENTVRQLDVTLSLLLDTSSTTAETRWLRLLAALGNPPGLTWTGDPDELTRTLIFDPVQPSSVTSCINLARENARQVREEISSEQWQRVNRLYHHIRSPQAQNQFRSNMNDFLATIIDGIHLFKGVSDTTMIHGEGWQFIRLGRYLERAYATATLLEVYQESLLNLPEREHSGYQYLELVGLLRCCTSFEAYCQVYTADLTPDRILEFLVLNRDFPHALRYSIDGVRQSLDAIQRTGGRRPPEELLATAGRLHSMLRYTTIEEILDGSPGRFLHSIREQCLRIHELIYRYYIHYSIQSALAV</sequence>
<accession>A0ABW1EHX1</accession>